<protein>
    <submittedName>
        <fullName evidence="1">Uncharacterized protein</fullName>
    </submittedName>
</protein>
<dbReference type="EMBL" id="CM042060">
    <property type="protein sequence ID" value="KAI3677526.1"/>
    <property type="molecule type" value="Genomic_DNA"/>
</dbReference>
<reference evidence="2" key="1">
    <citation type="journal article" date="2022" name="Mol. Ecol. Resour.">
        <title>The genomes of chicory, endive, great burdock and yacon provide insights into Asteraceae palaeo-polyploidization history and plant inulin production.</title>
        <authorList>
            <person name="Fan W."/>
            <person name="Wang S."/>
            <person name="Wang H."/>
            <person name="Wang A."/>
            <person name="Jiang F."/>
            <person name="Liu H."/>
            <person name="Zhao H."/>
            <person name="Xu D."/>
            <person name="Zhang Y."/>
        </authorList>
    </citation>
    <scope>NUCLEOTIDE SEQUENCE [LARGE SCALE GENOMIC DNA]</scope>
    <source>
        <strain evidence="2">cv. Niubang</strain>
    </source>
</reference>
<comment type="caution">
    <text evidence="1">The sequence shown here is derived from an EMBL/GenBank/DDBJ whole genome shotgun (WGS) entry which is preliminary data.</text>
</comment>
<gene>
    <name evidence="1" type="ORF">L6452_36790</name>
</gene>
<reference evidence="1 2" key="2">
    <citation type="journal article" date="2022" name="Mol. Ecol. Resour.">
        <title>The genomes of chicory, endive, great burdock and yacon provide insights into Asteraceae paleo-polyploidization history and plant inulin production.</title>
        <authorList>
            <person name="Fan W."/>
            <person name="Wang S."/>
            <person name="Wang H."/>
            <person name="Wang A."/>
            <person name="Jiang F."/>
            <person name="Liu H."/>
            <person name="Zhao H."/>
            <person name="Xu D."/>
            <person name="Zhang Y."/>
        </authorList>
    </citation>
    <scope>NUCLEOTIDE SEQUENCE [LARGE SCALE GENOMIC DNA]</scope>
    <source>
        <strain evidence="2">cv. Niubang</strain>
    </source>
</reference>
<dbReference type="Proteomes" id="UP001055879">
    <property type="component" value="Linkage Group LG14"/>
</dbReference>
<organism evidence="1 2">
    <name type="scientific">Arctium lappa</name>
    <name type="common">Greater burdock</name>
    <name type="synonym">Lappa major</name>
    <dbReference type="NCBI Taxonomy" id="4217"/>
    <lineage>
        <taxon>Eukaryota</taxon>
        <taxon>Viridiplantae</taxon>
        <taxon>Streptophyta</taxon>
        <taxon>Embryophyta</taxon>
        <taxon>Tracheophyta</taxon>
        <taxon>Spermatophyta</taxon>
        <taxon>Magnoliopsida</taxon>
        <taxon>eudicotyledons</taxon>
        <taxon>Gunneridae</taxon>
        <taxon>Pentapetalae</taxon>
        <taxon>asterids</taxon>
        <taxon>campanulids</taxon>
        <taxon>Asterales</taxon>
        <taxon>Asteraceae</taxon>
        <taxon>Carduoideae</taxon>
        <taxon>Cardueae</taxon>
        <taxon>Arctiinae</taxon>
        <taxon>Arctium</taxon>
    </lineage>
</organism>
<proteinExistence type="predicted"/>
<evidence type="ECO:0000313" key="2">
    <source>
        <dbReference type="Proteomes" id="UP001055879"/>
    </source>
</evidence>
<accession>A0ACB8Y160</accession>
<sequence>MVGVDSRKKKNRQLWSMSIAGRRTVAMVDCLSLAARMEECNILVLNEFLMEEDNYELDMPNFTMKHESLSPFLRLLIFSIYMMFQTFGTLLFYFNSVQPKCSRGNLKTTSTTSEEAHHPWIKIPSIMDVGNVNNKHFVSSLKVKSLLDPCEDDSVSLGDDSMQRNENSEADIVSEVPNTFILSFTHNYFRSFIQASISDDDYIVDDTKHAAEDELLNRMNHSISGLRESDLTLINKNHELRSF</sequence>
<keyword evidence="2" id="KW-1185">Reference proteome</keyword>
<evidence type="ECO:0000313" key="1">
    <source>
        <dbReference type="EMBL" id="KAI3677526.1"/>
    </source>
</evidence>
<name>A0ACB8Y160_ARCLA</name>